<gene>
    <name evidence="1" type="ORF">Tco_0909260</name>
</gene>
<name>A0ABQ5CPM2_9ASTR</name>
<evidence type="ECO:0000313" key="2">
    <source>
        <dbReference type="Proteomes" id="UP001151760"/>
    </source>
</evidence>
<organism evidence="1 2">
    <name type="scientific">Tanacetum coccineum</name>
    <dbReference type="NCBI Taxonomy" id="301880"/>
    <lineage>
        <taxon>Eukaryota</taxon>
        <taxon>Viridiplantae</taxon>
        <taxon>Streptophyta</taxon>
        <taxon>Embryophyta</taxon>
        <taxon>Tracheophyta</taxon>
        <taxon>Spermatophyta</taxon>
        <taxon>Magnoliopsida</taxon>
        <taxon>eudicotyledons</taxon>
        <taxon>Gunneridae</taxon>
        <taxon>Pentapetalae</taxon>
        <taxon>asterids</taxon>
        <taxon>campanulids</taxon>
        <taxon>Asterales</taxon>
        <taxon>Asteraceae</taxon>
        <taxon>Asteroideae</taxon>
        <taxon>Anthemideae</taxon>
        <taxon>Anthemidinae</taxon>
        <taxon>Tanacetum</taxon>
    </lineage>
</organism>
<accession>A0ABQ5CPM2</accession>
<dbReference type="EMBL" id="BQNB010014504">
    <property type="protein sequence ID" value="GJT28985.1"/>
    <property type="molecule type" value="Genomic_DNA"/>
</dbReference>
<keyword evidence="2" id="KW-1185">Reference proteome</keyword>
<reference evidence="1" key="1">
    <citation type="journal article" date="2022" name="Int. J. Mol. Sci.">
        <title>Draft Genome of Tanacetum Coccineum: Genomic Comparison of Closely Related Tanacetum-Family Plants.</title>
        <authorList>
            <person name="Yamashiro T."/>
            <person name="Shiraishi A."/>
            <person name="Nakayama K."/>
            <person name="Satake H."/>
        </authorList>
    </citation>
    <scope>NUCLEOTIDE SEQUENCE</scope>
</reference>
<sequence length="197" mass="21558">MMTLADKSLLLGGDNKPPMLEKHLSTSYWPSSLCWSNKLKEYIELTPAEAIQADSNGTVVKDPRQQATIYNGKVTVQPVQGRQTTYAAGTTRKYTPGASGSNTGKQRTVSVTIAKGRVILPSTKNALKANLSRNGSDALTEVHNPDNLTYDLINQSEQIMTSSEQSNDVNQTKTEITSDSNIIPYSQYLSETQQETV</sequence>
<dbReference type="Proteomes" id="UP001151760">
    <property type="component" value="Unassembled WGS sequence"/>
</dbReference>
<reference evidence="1" key="2">
    <citation type="submission" date="2022-01" db="EMBL/GenBank/DDBJ databases">
        <authorList>
            <person name="Yamashiro T."/>
            <person name="Shiraishi A."/>
            <person name="Satake H."/>
            <person name="Nakayama K."/>
        </authorList>
    </citation>
    <scope>NUCLEOTIDE SEQUENCE</scope>
</reference>
<protein>
    <submittedName>
        <fullName evidence="1">Uncharacterized protein</fullName>
    </submittedName>
</protein>
<comment type="caution">
    <text evidence="1">The sequence shown here is derived from an EMBL/GenBank/DDBJ whole genome shotgun (WGS) entry which is preliminary data.</text>
</comment>
<proteinExistence type="predicted"/>
<evidence type="ECO:0000313" key="1">
    <source>
        <dbReference type="EMBL" id="GJT28985.1"/>
    </source>
</evidence>